<accession>A0A161KFE9</accession>
<evidence type="ECO:0000313" key="3">
    <source>
        <dbReference type="EMBL" id="CZB14576.1"/>
    </source>
</evidence>
<keyword evidence="2" id="KW-0812">Transmembrane</keyword>
<evidence type="ECO:0000313" key="4">
    <source>
        <dbReference type="Proteomes" id="UP000182631"/>
    </source>
</evidence>
<dbReference type="Proteomes" id="UP000182631">
    <property type="component" value="Unassembled WGS sequence"/>
</dbReference>
<feature type="coiled-coil region" evidence="1">
    <location>
        <begin position="29"/>
        <end position="56"/>
    </location>
</feature>
<protein>
    <submittedName>
        <fullName evidence="3">Uncharacterized protein</fullName>
    </submittedName>
</protein>
<keyword evidence="2" id="KW-1133">Transmembrane helix</keyword>
<dbReference type="RefSeq" id="WP_143324564.1">
    <property type="nucleotide sequence ID" value="NZ_FITM01000060.1"/>
</dbReference>
<proteinExistence type="predicted"/>
<dbReference type="OrthoDB" id="9950386at2"/>
<name>A0A161KFE9_9SYNE</name>
<dbReference type="AlphaFoldDB" id="A0A161KFE9"/>
<reference evidence="4" key="1">
    <citation type="submission" date="2016-02" db="EMBL/GenBank/DDBJ databases">
        <authorList>
            <person name="liu f."/>
        </authorList>
    </citation>
    <scope>NUCLEOTIDE SEQUENCE [LARGE SCALE GENOMIC DNA]</scope>
</reference>
<gene>
    <name evidence="3" type="ORF">FLM9_509</name>
</gene>
<evidence type="ECO:0000256" key="2">
    <source>
        <dbReference type="SAM" id="Phobius"/>
    </source>
</evidence>
<sequence>MPAVPPGLSEWLALLTQPTVILVGVGLLINQQNQQINDLREDVKGLQKDLKDMQAGQSRLNRLLGSRLTPHPQ</sequence>
<keyword evidence="1" id="KW-0175">Coiled coil</keyword>
<feature type="transmembrane region" description="Helical" evidence="2">
    <location>
        <begin position="12"/>
        <end position="30"/>
    </location>
</feature>
<organism evidence="3 4">
    <name type="scientific">Candidatus Synechococcus spongiarum</name>
    <dbReference type="NCBI Taxonomy" id="431041"/>
    <lineage>
        <taxon>Bacteria</taxon>
        <taxon>Bacillati</taxon>
        <taxon>Cyanobacteriota</taxon>
        <taxon>Cyanophyceae</taxon>
        <taxon>Synechococcales</taxon>
        <taxon>Synechococcaceae</taxon>
        <taxon>Synechococcus</taxon>
    </lineage>
</organism>
<dbReference type="EMBL" id="FITM01000060">
    <property type="protein sequence ID" value="CZB14576.1"/>
    <property type="molecule type" value="Genomic_DNA"/>
</dbReference>
<evidence type="ECO:0000256" key="1">
    <source>
        <dbReference type="SAM" id="Coils"/>
    </source>
</evidence>
<keyword evidence="4" id="KW-1185">Reference proteome</keyword>
<keyword evidence="2" id="KW-0472">Membrane</keyword>